<dbReference type="InterPro" id="IPR000189">
    <property type="entry name" value="Transglyc_AS"/>
</dbReference>
<feature type="domain" description="Transglycosylase SLT" evidence="2">
    <location>
        <begin position="429"/>
        <end position="536"/>
    </location>
</feature>
<dbReference type="STRING" id="555088.DealDRAFT_2271"/>
<dbReference type="Gene3D" id="1.25.40.10">
    <property type="entry name" value="Tetratricopeptide repeat domain"/>
    <property type="match status" value="1"/>
</dbReference>
<name>C0GIG2_DETAL</name>
<accession>C0GIG2</accession>
<dbReference type="eggNOG" id="COG0741">
    <property type="taxonomic scope" value="Bacteria"/>
</dbReference>
<dbReference type="OrthoDB" id="9815002at2"/>
<dbReference type="SUPFAM" id="SSF48452">
    <property type="entry name" value="TPR-like"/>
    <property type="match status" value="1"/>
</dbReference>
<dbReference type="InterPro" id="IPR023346">
    <property type="entry name" value="Lysozyme-like_dom_sf"/>
</dbReference>
<keyword evidence="4" id="KW-1185">Reference proteome</keyword>
<comment type="caution">
    <text evidence="3">The sequence shown here is derived from an EMBL/GenBank/DDBJ whole genome shotgun (WGS) entry which is preliminary data.</text>
</comment>
<dbReference type="SUPFAM" id="SSF53955">
    <property type="entry name" value="Lysozyme-like"/>
    <property type="match status" value="1"/>
</dbReference>
<dbReference type="Pfam" id="PF01464">
    <property type="entry name" value="SLT"/>
    <property type="match status" value="1"/>
</dbReference>
<proteinExistence type="inferred from homology"/>
<dbReference type="CDD" id="cd13401">
    <property type="entry name" value="Slt70-like"/>
    <property type="match status" value="1"/>
</dbReference>
<dbReference type="PANTHER" id="PTHR37423:SF2">
    <property type="entry name" value="MEMBRANE-BOUND LYTIC MUREIN TRANSGLYCOSYLASE C"/>
    <property type="match status" value="1"/>
</dbReference>
<dbReference type="GO" id="GO:0000270">
    <property type="term" value="P:peptidoglycan metabolic process"/>
    <property type="evidence" value="ECO:0007669"/>
    <property type="project" value="InterPro"/>
</dbReference>
<dbReference type="Gene3D" id="1.10.530.10">
    <property type="match status" value="1"/>
</dbReference>
<dbReference type="RefSeq" id="WP_008517508.1">
    <property type="nucleotide sequence ID" value="NZ_ACJM01000012.1"/>
</dbReference>
<comment type="similarity">
    <text evidence="1">Belongs to the transglycosylase Slt family.</text>
</comment>
<dbReference type="GO" id="GO:0008933">
    <property type="term" value="F:peptidoglycan lytic transglycosylase activity"/>
    <property type="evidence" value="ECO:0007669"/>
    <property type="project" value="InterPro"/>
</dbReference>
<sequence>MRKNMFTLALTGLIIIILVITVFPREETGLPAEQEEPPLQAKEALAKLAEAEQNEETEALEQLAHREDAVGFAAILALAELEEENREEYLRRALALYDNNETRFKLADYLAEADEEEAIDAYLKLLPNSHALEALKGLGAEQALILDGLFAGGHWQKIIEVLSDQNGSLADQEKLYLARALVERGSFDKAEPILKELVQRHPEDDTLLWQYARTLEAMEQTEEAMALYRRLEGTGGQRLGRLYERVGEPKKAAAAYAKSPEPAARWRGAVLWDEMGYQEEALPLYLQLSEESGSYQDDALYRSYLLLKEAADPQSEELHEELSKHPVWMLRLGQNVQWPQLSQSAQGQSLVPERLEAYQAAGREELIEVELGIAWERGTAADKVAVGKWYLSQENYLQSSRWGMRALREEPDNRQGYELGYPRPFGDEIKQAAAEFALEPELLWAVMREESRFQPAVASHAGAVGLLQIMPATGEEIATNLGLEFDRQMLTEPEVNIRFGAYYLRAMLNRYDDDLDKALAAYNGGPGNVNRWQSSELGATRAGFPTAVTFFETRQYITKVTDSYLTYQWLYNN</sequence>
<dbReference type="InterPro" id="IPR011990">
    <property type="entry name" value="TPR-like_helical_dom_sf"/>
</dbReference>
<dbReference type="Proteomes" id="UP000006443">
    <property type="component" value="Unassembled WGS sequence"/>
</dbReference>
<dbReference type="InterPro" id="IPR008258">
    <property type="entry name" value="Transglycosylase_SLT_dom_1"/>
</dbReference>
<dbReference type="AlphaFoldDB" id="C0GIG2"/>
<dbReference type="PROSITE" id="PS00922">
    <property type="entry name" value="TRANSGLYCOSYLASE"/>
    <property type="match status" value="1"/>
</dbReference>
<evidence type="ECO:0000313" key="3">
    <source>
        <dbReference type="EMBL" id="EEG76823.1"/>
    </source>
</evidence>
<protein>
    <submittedName>
        <fullName evidence="3">Lytic transglycosylase catalytic</fullName>
    </submittedName>
</protein>
<reference evidence="3 4" key="1">
    <citation type="submission" date="2009-02" db="EMBL/GenBank/DDBJ databases">
        <title>Sequencing of the draft genome and assembly of Dethiobacter alkaliphilus AHT 1.</title>
        <authorList>
            <consortium name="US DOE Joint Genome Institute (JGI-PGF)"/>
            <person name="Lucas S."/>
            <person name="Copeland A."/>
            <person name="Lapidus A."/>
            <person name="Glavina del Rio T."/>
            <person name="Dalin E."/>
            <person name="Tice H."/>
            <person name="Bruce D."/>
            <person name="Goodwin L."/>
            <person name="Pitluck S."/>
            <person name="Larimer F."/>
            <person name="Land M.L."/>
            <person name="Hauser L."/>
            <person name="Muyzer G."/>
        </authorList>
    </citation>
    <scope>NUCLEOTIDE SEQUENCE [LARGE SCALE GENOMIC DNA]</scope>
    <source>
        <strain evidence="3 4">AHT 1</strain>
    </source>
</reference>
<evidence type="ECO:0000256" key="1">
    <source>
        <dbReference type="ARBA" id="ARBA00007734"/>
    </source>
</evidence>
<organism evidence="3 4">
    <name type="scientific">Dethiobacter alkaliphilus AHT 1</name>
    <dbReference type="NCBI Taxonomy" id="555088"/>
    <lineage>
        <taxon>Bacteria</taxon>
        <taxon>Bacillati</taxon>
        <taxon>Bacillota</taxon>
        <taxon>Dethiobacteria</taxon>
        <taxon>Dethiobacterales</taxon>
        <taxon>Dethiobacteraceae</taxon>
        <taxon>Dethiobacter</taxon>
    </lineage>
</organism>
<evidence type="ECO:0000313" key="4">
    <source>
        <dbReference type="Proteomes" id="UP000006443"/>
    </source>
</evidence>
<dbReference type="EMBL" id="ACJM01000012">
    <property type="protein sequence ID" value="EEG76823.1"/>
    <property type="molecule type" value="Genomic_DNA"/>
</dbReference>
<gene>
    <name evidence="3" type="ORF">DealDRAFT_2271</name>
</gene>
<dbReference type="PANTHER" id="PTHR37423">
    <property type="entry name" value="SOLUBLE LYTIC MUREIN TRANSGLYCOSYLASE-RELATED"/>
    <property type="match status" value="1"/>
</dbReference>
<dbReference type="eggNOG" id="COG5010">
    <property type="taxonomic scope" value="Bacteria"/>
</dbReference>
<evidence type="ECO:0000259" key="2">
    <source>
        <dbReference type="Pfam" id="PF01464"/>
    </source>
</evidence>
<dbReference type="GO" id="GO:0016020">
    <property type="term" value="C:membrane"/>
    <property type="evidence" value="ECO:0007669"/>
    <property type="project" value="InterPro"/>
</dbReference>
<dbReference type="Pfam" id="PF14559">
    <property type="entry name" value="TPR_19"/>
    <property type="match status" value="1"/>
</dbReference>